<sequence length="196" mass="22179">MNNVTLAIGHLANTPRQFELLLNIQRAWEDKGMSLPDYRKKIFSLSNIYNDCMTPPLTGLVDALLKQIPTIEEHQHNPLEVYVLRGLSKLDVAPLFWCGQERPVVTVSAELKRLPENMWLVAYADRFNAAPLNEHRSRSFYAMTPAMVMGLRNDVVADMASQYMTNDTMQSTCPSFYQVLQLIPCSISQSEALLTG</sequence>
<reference evidence="1 2" key="1">
    <citation type="submission" date="2016-11" db="EMBL/GenBank/DDBJ databases">
        <title>Networking in microbes: conjugative elements and plasmids in the genus Alteromonas.</title>
        <authorList>
            <person name="Lopez-Perez M."/>
            <person name="Ramon-Marco N."/>
            <person name="Rodriguez-Valera F."/>
        </authorList>
    </citation>
    <scope>NUCLEOTIDE SEQUENCE [LARGE SCALE GENOMIC DNA]</scope>
    <source>
        <strain evidence="1 2">CP48</strain>
        <plasmid evidence="2">pamcp48-600</plasmid>
    </source>
</reference>
<gene>
    <name evidence="1" type="ORF">BM524_19125</name>
</gene>
<dbReference type="RefSeq" id="WP_071960645.1">
    <property type="nucleotide sequence ID" value="NZ_CP018025.1"/>
</dbReference>
<dbReference type="Proteomes" id="UP000182101">
    <property type="component" value="Plasmid pAMCP48-600"/>
</dbReference>
<name>A0AAC9JE42_9ALTE</name>
<geneLocation type="plasmid" evidence="2">
    <name>pamcp48-600</name>
</geneLocation>
<dbReference type="AlphaFoldDB" id="A0AAC9JE42"/>
<evidence type="ECO:0000313" key="1">
    <source>
        <dbReference type="EMBL" id="APD92035.1"/>
    </source>
</evidence>
<accession>A0AAC9JE42</accession>
<proteinExistence type="predicted"/>
<evidence type="ECO:0000313" key="2">
    <source>
        <dbReference type="Proteomes" id="UP000182101"/>
    </source>
</evidence>
<protein>
    <submittedName>
        <fullName evidence="1">Uncharacterized protein</fullName>
    </submittedName>
</protein>
<dbReference type="EMBL" id="CP018025">
    <property type="protein sequence ID" value="APD92035.1"/>
    <property type="molecule type" value="Genomic_DNA"/>
</dbReference>
<organism evidence="1 2">
    <name type="scientific">Alteromonas mediterranea</name>
    <dbReference type="NCBI Taxonomy" id="314275"/>
    <lineage>
        <taxon>Bacteria</taxon>
        <taxon>Pseudomonadati</taxon>
        <taxon>Pseudomonadota</taxon>
        <taxon>Gammaproteobacteria</taxon>
        <taxon>Alteromonadales</taxon>
        <taxon>Alteromonadaceae</taxon>
        <taxon>Alteromonas/Salinimonas group</taxon>
        <taxon>Alteromonas</taxon>
    </lineage>
</organism>
<keyword evidence="1" id="KW-0614">Plasmid</keyword>